<organism evidence="1 2">
    <name type="scientific">Symbiodinium pilosum</name>
    <name type="common">Dinoflagellate</name>
    <dbReference type="NCBI Taxonomy" id="2952"/>
    <lineage>
        <taxon>Eukaryota</taxon>
        <taxon>Sar</taxon>
        <taxon>Alveolata</taxon>
        <taxon>Dinophyceae</taxon>
        <taxon>Suessiales</taxon>
        <taxon>Symbiodiniaceae</taxon>
        <taxon>Symbiodinium</taxon>
    </lineage>
</organism>
<evidence type="ECO:0000313" key="1">
    <source>
        <dbReference type="EMBL" id="CAE7389586.1"/>
    </source>
</evidence>
<reference evidence="1" key="1">
    <citation type="submission" date="2021-02" db="EMBL/GenBank/DDBJ databases">
        <authorList>
            <person name="Dougan E. K."/>
            <person name="Rhodes N."/>
            <person name="Thang M."/>
            <person name="Chan C."/>
        </authorList>
    </citation>
    <scope>NUCLEOTIDE SEQUENCE</scope>
</reference>
<protein>
    <submittedName>
        <fullName evidence="1">IRX7 protein</fullName>
    </submittedName>
</protein>
<dbReference type="EMBL" id="CAJNIZ010016769">
    <property type="protein sequence ID" value="CAE7389586.1"/>
    <property type="molecule type" value="Genomic_DNA"/>
</dbReference>
<gene>
    <name evidence="1" type="primary">IRX7</name>
    <name evidence="1" type="ORF">SPIL2461_LOCUS9549</name>
</gene>
<evidence type="ECO:0000313" key="2">
    <source>
        <dbReference type="Proteomes" id="UP000649617"/>
    </source>
</evidence>
<proteinExistence type="predicted"/>
<comment type="caution">
    <text evidence="1">The sequence shown here is derived from an EMBL/GenBank/DDBJ whole genome shotgun (WGS) entry which is preliminary data.</text>
</comment>
<dbReference type="AlphaFoldDB" id="A0A812QK47"/>
<keyword evidence="2" id="KW-1185">Reference proteome</keyword>
<sequence length="275" mass="30648">MQCEAEIVLVQDILDEAGFVLDENNPLIYVSGDEASRADGVPYVVVYKKVAIRKTPSTESHVLGAFEAGDQLTLFETDVTGAWRKLHFKLKGGYGSLVEAWVMLRHHKLGTLVQRTDGKSEKEAKVPGNLSGMLLFMNRRQFSSAEDPDKTARASALAAEFGERLMLMEGKDVRRFMPTENRRSFEVVRKPVVAVRTMPHKDALIVTTAEYGRFVDTFGVDDTGEWRKVFCCCTSSGREDVPLPDAPLPAWMLEKHETLGVLLRPADDAMRPVSS</sequence>
<name>A0A812QK47_SYMPI</name>
<dbReference type="Proteomes" id="UP000649617">
    <property type="component" value="Unassembled WGS sequence"/>
</dbReference>
<accession>A0A812QK47</accession>
<dbReference type="OrthoDB" id="439287at2759"/>